<keyword evidence="3" id="KW-0859">Xylose metabolism</keyword>
<dbReference type="InterPro" id="IPR036388">
    <property type="entry name" value="WH-like_DNA-bd_sf"/>
</dbReference>
<proteinExistence type="inferred from homology"/>
<dbReference type="Gene3D" id="1.10.10.10">
    <property type="entry name" value="Winged helix-like DNA-binding domain superfamily/Winged helix DNA-binding domain"/>
    <property type="match status" value="1"/>
</dbReference>
<keyword evidence="5" id="KW-1185">Reference proteome</keyword>
<gene>
    <name evidence="4" type="ORF">BRYFOR_07304</name>
</gene>
<dbReference type="Pfam" id="PF00480">
    <property type="entry name" value="ROK"/>
    <property type="match status" value="1"/>
</dbReference>
<dbReference type="Gene3D" id="3.30.420.40">
    <property type="match status" value="2"/>
</dbReference>
<evidence type="ECO:0000256" key="3">
    <source>
        <dbReference type="ARBA" id="ARBA00022629"/>
    </source>
</evidence>
<dbReference type="PANTHER" id="PTHR18964:SF149">
    <property type="entry name" value="BIFUNCTIONAL UDP-N-ACETYLGLUCOSAMINE 2-EPIMERASE_N-ACETYLMANNOSAMINE KINASE"/>
    <property type="match status" value="1"/>
</dbReference>
<comment type="caution">
    <text evidence="4">The sequence shown here is derived from an EMBL/GenBank/DDBJ whole genome shotgun (WGS) entry which is preliminary data.</text>
</comment>
<evidence type="ECO:0000256" key="1">
    <source>
        <dbReference type="ARBA" id="ARBA00002486"/>
    </source>
</evidence>
<keyword evidence="3" id="KW-0119">Carbohydrate metabolism</keyword>
<organism evidence="4 5">
    <name type="scientific">Marvinbryantia formatexigens DSM 14469</name>
    <dbReference type="NCBI Taxonomy" id="478749"/>
    <lineage>
        <taxon>Bacteria</taxon>
        <taxon>Bacillati</taxon>
        <taxon>Bacillota</taxon>
        <taxon>Clostridia</taxon>
        <taxon>Lachnospirales</taxon>
        <taxon>Lachnospiraceae</taxon>
        <taxon>Marvinbryantia</taxon>
    </lineage>
</organism>
<dbReference type="eggNOG" id="COG1940">
    <property type="taxonomic scope" value="Bacteria"/>
</dbReference>
<evidence type="ECO:0000313" key="5">
    <source>
        <dbReference type="Proteomes" id="UP000005561"/>
    </source>
</evidence>
<reference evidence="4" key="1">
    <citation type="submission" date="2009-07" db="EMBL/GenBank/DDBJ databases">
        <authorList>
            <person name="Weinstock G."/>
            <person name="Sodergren E."/>
            <person name="Clifton S."/>
            <person name="Fulton L."/>
            <person name="Fulton B."/>
            <person name="Courtney L."/>
            <person name="Fronick C."/>
            <person name="Harrison M."/>
            <person name="Strong C."/>
            <person name="Farmer C."/>
            <person name="Delahaunty K."/>
            <person name="Markovic C."/>
            <person name="Hall O."/>
            <person name="Minx P."/>
            <person name="Tomlinson C."/>
            <person name="Mitreva M."/>
            <person name="Nelson J."/>
            <person name="Hou S."/>
            <person name="Wollam A."/>
            <person name="Pepin K.H."/>
            <person name="Johnson M."/>
            <person name="Bhonagiri V."/>
            <person name="Nash W.E."/>
            <person name="Warren W."/>
            <person name="Chinwalla A."/>
            <person name="Mardis E.R."/>
            <person name="Wilson R.K."/>
        </authorList>
    </citation>
    <scope>NUCLEOTIDE SEQUENCE [LARGE SCALE GENOMIC DNA]</scope>
    <source>
        <strain evidence="4">DSM 14469</strain>
    </source>
</reference>
<dbReference type="Proteomes" id="UP000005561">
    <property type="component" value="Unassembled WGS sequence"/>
</dbReference>
<evidence type="ECO:0000313" key="4">
    <source>
        <dbReference type="EMBL" id="EET60841.1"/>
    </source>
</evidence>
<dbReference type="STRING" id="168384.SAMN05660368_04033"/>
<comment type="function">
    <text evidence="1">Transcriptional repressor of xylose-utilizing enzymes.</text>
</comment>
<dbReference type="InterPro" id="IPR000600">
    <property type="entry name" value="ROK"/>
</dbReference>
<dbReference type="PANTHER" id="PTHR18964">
    <property type="entry name" value="ROK (REPRESSOR, ORF, KINASE) FAMILY"/>
    <property type="match status" value="1"/>
</dbReference>
<accession>C6LFA2</accession>
<dbReference type="SUPFAM" id="SSF53067">
    <property type="entry name" value="Actin-like ATPase domain"/>
    <property type="match status" value="1"/>
</dbReference>
<dbReference type="AlphaFoldDB" id="C6LFA2"/>
<protein>
    <submittedName>
        <fullName evidence="4">ROK family protein</fullName>
    </submittedName>
</protein>
<comment type="similarity">
    <text evidence="2">Belongs to the ROK (NagC/XylR) family.</text>
</comment>
<dbReference type="GO" id="GO:0042732">
    <property type="term" value="P:D-xylose metabolic process"/>
    <property type="evidence" value="ECO:0007669"/>
    <property type="project" value="UniProtKB-KW"/>
</dbReference>
<name>C6LFA2_9FIRM</name>
<evidence type="ECO:0000256" key="2">
    <source>
        <dbReference type="ARBA" id="ARBA00006479"/>
    </source>
</evidence>
<dbReference type="EMBL" id="ACCL02000009">
    <property type="protein sequence ID" value="EET60841.1"/>
    <property type="molecule type" value="Genomic_DNA"/>
</dbReference>
<dbReference type="InterPro" id="IPR043129">
    <property type="entry name" value="ATPase_NBD"/>
</dbReference>
<sequence length="343" mass="38611">MVAADLGISLPTVTQNLNYLRECGLIFNAGEFESTGGRKANMLSIVPEARLAVGMDVTQTHVSVVLTDLKLNILDSVKTHVLFRDADDYYEMLANHVRMILEKNEVDPEKFLGVGISLPAIVNERENTSSYSKVIDIPDDFYVQMQKKLPYPVRLFNDANAAGWTELQARGKLQPMVYLSLSNSVGGAVLMNRVYTGRNWRGGEFGHMTIVPNGKECYCGRRGCLNAYCSARVLSDYTDGDIRQFFYEMKATGNRGYRRAFEDYMQYLALAVNNLRMCFDCDVVLGGMVGACMEDYIEEFKKIVKKLTPFENSAEYVKICSFRTEPSAVGAALYFVDDFVRQM</sequence>